<comment type="cofactor">
    <cofactor evidence="16">
        <name>NH4(+)</name>
        <dbReference type="ChEBI" id="CHEBI:28938"/>
    </cofactor>
    <cofactor evidence="16">
        <name>K(+)</name>
        <dbReference type="ChEBI" id="CHEBI:29103"/>
    </cofactor>
    <text evidence="16">A monovalent cation. Ammonium or potassium.</text>
</comment>
<feature type="binding site" evidence="16">
    <location>
        <begin position="107"/>
        <end position="110"/>
    </location>
    <ligand>
        <name>substrate</name>
    </ligand>
</feature>
<evidence type="ECO:0000256" key="8">
    <source>
        <dbReference type="ARBA" id="ARBA00022679"/>
    </source>
</evidence>
<dbReference type="SUPFAM" id="SSF53067">
    <property type="entry name" value="Actin-like ATPase domain"/>
    <property type="match status" value="2"/>
</dbReference>
<comment type="function">
    <text evidence="16">Catalyzes the phosphorylation of pantothenate (Pan), the first step in CoA biosynthesis.</text>
</comment>
<evidence type="ECO:0000256" key="3">
    <source>
        <dbReference type="ARBA" id="ARBA00004496"/>
    </source>
</evidence>
<evidence type="ECO:0000256" key="12">
    <source>
        <dbReference type="ARBA" id="ARBA00022958"/>
    </source>
</evidence>
<comment type="subcellular location">
    <subcellularLocation>
        <location evidence="3 16">Cytoplasm</location>
    </subcellularLocation>
</comment>
<accession>A0A4R2TK37</accession>
<dbReference type="NCBIfam" id="NF009855">
    <property type="entry name" value="PRK13321.1"/>
    <property type="match status" value="1"/>
</dbReference>
<dbReference type="UniPathway" id="UPA00241">
    <property type="reaction ID" value="UER00352"/>
</dbReference>
<dbReference type="EMBL" id="SLYC01000026">
    <property type="protein sequence ID" value="TCQ01545.1"/>
    <property type="molecule type" value="Genomic_DNA"/>
</dbReference>
<sequence>MILVFDVGNSNIVLGLYEGRELLNCWRISTDKDKTSDEYSLMIHQLFHYSNVDIKKVEDVIISSVVPNIMYSLEHATRKLFNIDPLVVGPGIKTGINIKYDNPKQVGADRIVNAVAAFEKYEGPLIIVDFGTATTFCAVSKEGVYLGGTISPGLKISSDALFQRAAKLPRVELVKPGKVICKNTVNSMQAGIIYGYVGLVEYIIKKMKSELNTKNATVVATGGLATLIASETDIINVVDKYLTLEGLIIIYERNKEEANRRYIGQD</sequence>
<dbReference type="AlphaFoldDB" id="A0A4R2TK37"/>
<dbReference type="InterPro" id="IPR004619">
    <property type="entry name" value="Type_III_PanK"/>
</dbReference>
<dbReference type="RefSeq" id="WP_132848887.1">
    <property type="nucleotide sequence ID" value="NZ_CP058648.1"/>
</dbReference>
<evidence type="ECO:0000256" key="7">
    <source>
        <dbReference type="ARBA" id="ARBA00022490"/>
    </source>
</evidence>
<keyword evidence="18" id="KW-1185">Reference proteome</keyword>
<keyword evidence="16" id="KW-0479">Metal-binding</keyword>
<dbReference type="PANTHER" id="PTHR34265:SF1">
    <property type="entry name" value="TYPE III PANTOTHENATE KINASE"/>
    <property type="match status" value="1"/>
</dbReference>
<feature type="binding site" evidence="16">
    <location>
        <position position="100"/>
    </location>
    <ligand>
        <name>substrate</name>
    </ligand>
</feature>
<reference evidence="17 18" key="1">
    <citation type="submission" date="2019-03" db="EMBL/GenBank/DDBJ databases">
        <title>Genomic Encyclopedia of Type Strains, Phase IV (KMG-IV): sequencing the most valuable type-strain genomes for metagenomic binning, comparative biology and taxonomic classification.</title>
        <authorList>
            <person name="Goeker M."/>
        </authorList>
    </citation>
    <scope>NUCLEOTIDE SEQUENCE [LARGE SCALE GENOMIC DNA]</scope>
    <source>
        <strain evidence="17 18">DSM 100013</strain>
    </source>
</reference>
<keyword evidence="11 16" id="KW-0067">ATP-binding</keyword>
<dbReference type="GO" id="GO:0015937">
    <property type="term" value="P:coenzyme A biosynthetic process"/>
    <property type="evidence" value="ECO:0007669"/>
    <property type="project" value="UniProtKB-UniRule"/>
</dbReference>
<evidence type="ECO:0000256" key="4">
    <source>
        <dbReference type="ARBA" id="ARBA00005225"/>
    </source>
</evidence>
<dbReference type="GO" id="GO:0046872">
    <property type="term" value="F:metal ion binding"/>
    <property type="evidence" value="ECO:0007669"/>
    <property type="project" value="UniProtKB-KW"/>
</dbReference>
<evidence type="ECO:0000256" key="16">
    <source>
        <dbReference type="HAMAP-Rule" id="MF_01274"/>
    </source>
</evidence>
<dbReference type="OrthoDB" id="9804707at2"/>
<comment type="similarity">
    <text evidence="14 16">Belongs to the type III pantothenate kinase family.</text>
</comment>
<proteinExistence type="inferred from homology"/>
<evidence type="ECO:0000256" key="9">
    <source>
        <dbReference type="ARBA" id="ARBA00022741"/>
    </source>
</evidence>
<comment type="pathway">
    <text evidence="4 16">Cofactor biosynthesis; coenzyme A biosynthesis; CoA from (R)-pantothenate: step 1/5.</text>
</comment>
<evidence type="ECO:0000256" key="10">
    <source>
        <dbReference type="ARBA" id="ARBA00022777"/>
    </source>
</evidence>
<keyword evidence="10 16" id="KW-0418">Kinase</keyword>
<evidence type="ECO:0000256" key="5">
    <source>
        <dbReference type="ARBA" id="ARBA00011738"/>
    </source>
</evidence>
<dbReference type="InterPro" id="IPR043129">
    <property type="entry name" value="ATPase_NBD"/>
</dbReference>
<dbReference type="NCBIfam" id="TIGR00671">
    <property type="entry name" value="baf"/>
    <property type="match status" value="1"/>
</dbReference>
<evidence type="ECO:0000313" key="18">
    <source>
        <dbReference type="Proteomes" id="UP000295504"/>
    </source>
</evidence>
<dbReference type="GO" id="GO:0004594">
    <property type="term" value="F:pantothenate kinase activity"/>
    <property type="evidence" value="ECO:0007669"/>
    <property type="project" value="UniProtKB-UniRule"/>
</dbReference>
<dbReference type="PANTHER" id="PTHR34265">
    <property type="entry name" value="TYPE III PANTOTHENATE KINASE"/>
    <property type="match status" value="1"/>
</dbReference>
<feature type="active site" description="Proton acceptor" evidence="16">
    <location>
        <position position="109"/>
    </location>
</feature>
<dbReference type="EC" id="2.7.1.33" evidence="6 16"/>
<feature type="binding site" evidence="16">
    <location>
        <position position="184"/>
    </location>
    <ligand>
        <name>substrate</name>
    </ligand>
</feature>
<evidence type="ECO:0000256" key="15">
    <source>
        <dbReference type="ARBA" id="ARBA00040883"/>
    </source>
</evidence>
<feature type="binding site" evidence="16">
    <location>
        <begin position="6"/>
        <end position="13"/>
    </location>
    <ligand>
        <name>ATP</name>
        <dbReference type="ChEBI" id="CHEBI:30616"/>
    </ligand>
</feature>
<name>A0A4R2TK37_9FIRM</name>
<keyword evidence="8 16" id="KW-0808">Transferase</keyword>
<evidence type="ECO:0000256" key="1">
    <source>
        <dbReference type="ARBA" id="ARBA00001206"/>
    </source>
</evidence>
<evidence type="ECO:0000256" key="2">
    <source>
        <dbReference type="ARBA" id="ARBA00001958"/>
    </source>
</evidence>
<keyword evidence="9 16" id="KW-0547">Nucleotide-binding</keyword>
<comment type="catalytic activity">
    <reaction evidence="1 16">
        <text>(R)-pantothenate + ATP = (R)-4'-phosphopantothenate + ADP + H(+)</text>
        <dbReference type="Rhea" id="RHEA:16373"/>
        <dbReference type="ChEBI" id="CHEBI:10986"/>
        <dbReference type="ChEBI" id="CHEBI:15378"/>
        <dbReference type="ChEBI" id="CHEBI:29032"/>
        <dbReference type="ChEBI" id="CHEBI:30616"/>
        <dbReference type="ChEBI" id="CHEBI:456216"/>
        <dbReference type="EC" id="2.7.1.33"/>
    </reaction>
</comment>
<evidence type="ECO:0000256" key="13">
    <source>
        <dbReference type="ARBA" id="ARBA00022993"/>
    </source>
</evidence>
<dbReference type="Pfam" id="PF03309">
    <property type="entry name" value="Pan_kinase"/>
    <property type="match status" value="1"/>
</dbReference>
<keyword evidence="12 16" id="KW-0630">Potassium</keyword>
<organism evidence="17 18">
    <name type="scientific">Serpentinicella alkaliphila</name>
    <dbReference type="NCBI Taxonomy" id="1734049"/>
    <lineage>
        <taxon>Bacteria</taxon>
        <taxon>Bacillati</taxon>
        <taxon>Bacillota</taxon>
        <taxon>Clostridia</taxon>
        <taxon>Peptostreptococcales</taxon>
        <taxon>Natronincolaceae</taxon>
        <taxon>Serpentinicella</taxon>
    </lineage>
</organism>
<gene>
    <name evidence="16" type="primary">coaX</name>
    <name evidence="17" type="ORF">EDD79_10268</name>
</gene>
<dbReference type="NCBIfam" id="NF009848">
    <property type="entry name" value="PRK13318.1-6"/>
    <property type="match status" value="1"/>
</dbReference>
<comment type="caution">
    <text evidence="17">The sequence shown here is derived from an EMBL/GenBank/DDBJ whole genome shotgun (WGS) entry which is preliminary data.</text>
</comment>
<evidence type="ECO:0000256" key="11">
    <source>
        <dbReference type="ARBA" id="ARBA00022840"/>
    </source>
</evidence>
<dbReference type="Proteomes" id="UP000295504">
    <property type="component" value="Unassembled WGS sequence"/>
</dbReference>
<dbReference type="CDD" id="cd24015">
    <property type="entry name" value="ASKHA_NBD_PanK-III"/>
    <property type="match status" value="1"/>
</dbReference>
<keyword evidence="7 16" id="KW-0963">Cytoplasm</keyword>
<dbReference type="GO" id="GO:0005737">
    <property type="term" value="C:cytoplasm"/>
    <property type="evidence" value="ECO:0007669"/>
    <property type="project" value="UniProtKB-SubCell"/>
</dbReference>
<dbReference type="HAMAP" id="MF_01274">
    <property type="entry name" value="Pantothen_kinase_3"/>
    <property type="match status" value="1"/>
</dbReference>
<dbReference type="NCBIfam" id="NF009847">
    <property type="entry name" value="PRK13318.1-5"/>
    <property type="match status" value="1"/>
</dbReference>
<protein>
    <recommendedName>
        <fullName evidence="15 16">Type III pantothenate kinase</fullName>
        <ecNumber evidence="6 16">2.7.1.33</ecNumber>
    </recommendedName>
    <alternativeName>
        <fullName evidence="16">PanK-III</fullName>
    </alternativeName>
    <alternativeName>
        <fullName evidence="16">Pantothenic acid kinase</fullName>
    </alternativeName>
</protein>
<comment type="cofactor">
    <cofactor evidence="2">
        <name>K(+)</name>
        <dbReference type="ChEBI" id="CHEBI:29103"/>
    </cofactor>
</comment>
<feature type="binding site" evidence="16">
    <location>
        <position position="132"/>
    </location>
    <ligand>
        <name>ATP</name>
        <dbReference type="ChEBI" id="CHEBI:30616"/>
    </ligand>
</feature>
<evidence type="ECO:0000313" key="17">
    <source>
        <dbReference type="EMBL" id="TCQ01545.1"/>
    </source>
</evidence>
<dbReference type="GO" id="GO:0005524">
    <property type="term" value="F:ATP binding"/>
    <property type="evidence" value="ECO:0007669"/>
    <property type="project" value="UniProtKB-UniRule"/>
</dbReference>
<feature type="binding site" evidence="16">
    <location>
        <position position="129"/>
    </location>
    <ligand>
        <name>K(+)</name>
        <dbReference type="ChEBI" id="CHEBI:29103"/>
    </ligand>
</feature>
<evidence type="ECO:0000256" key="6">
    <source>
        <dbReference type="ARBA" id="ARBA00012102"/>
    </source>
</evidence>
<comment type="subunit">
    <text evidence="5 16">Homodimer.</text>
</comment>
<evidence type="ECO:0000256" key="14">
    <source>
        <dbReference type="ARBA" id="ARBA00038036"/>
    </source>
</evidence>
<dbReference type="Gene3D" id="3.30.420.40">
    <property type="match status" value="2"/>
</dbReference>
<keyword evidence="13 16" id="KW-0173">Coenzyme A biosynthesis</keyword>